<dbReference type="Proteomes" id="UP000460881">
    <property type="component" value="Unassembled WGS sequence"/>
</dbReference>
<proteinExistence type="predicted"/>
<evidence type="ECO:0000313" key="3">
    <source>
        <dbReference type="EMBL" id="KAB7397203.1"/>
    </source>
</evidence>
<sequence>MDRLVGLGGGLMARTKPSLAEALSPWSAPHDAADLLEGFRLSIVALAEEQHTRLPDSMRVLNALRLCKGTELAALGGDWPAMGVRRVGGAWTLDARQFDLWAQGQISVFRRKAAQSGQTAPSQASMQSKLNLF</sequence>
<reference evidence="4 5" key="1">
    <citation type="journal article" date="2019" name="Nat. Med.">
        <title>A library of human gut bacterial isolates paired with longitudinal multiomics data enables mechanistic microbiome research.</title>
        <authorList>
            <person name="Poyet M."/>
            <person name="Groussin M."/>
            <person name="Gibbons S.M."/>
            <person name="Avila-Pacheco J."/>
            <person name="Jiang X."/>
            <person name="Kearney S.M."/>
            <person name="Perrotta A.R."/>
            <person name="Berdy B."/>
            <person name="Zhao S."/>
            <person name="Lieberman T.D."/>
            <person name="Swanson P.K."/>
            <person name="Smith M."/>
            <person name="Roesemann S."/>
            <person name="Alexander J.E."/>
            <person name="Rich S.A."/>
            <person name="Livny J."/>
            <person name="Vlamakis H."/>
            <person name="Clish C."/>
            <person name="Bullock K."/>
            <person name="Deik A."/>
            <person name="Scott J."/>
            <person name="Pierce K.A."/>
            <person name="Xavier R.J."/>
            <person name="Alm E.J."/>
        </authorList>
    </citation>
    <scope>NUCLEOTIDE SEQUENCE [LARGE SCALE GENOMIC DNA]</scope>
    <source>
        <strain evidence="3 6">BIOML-A37</strain>
        <strain evidence="2 5">BIOML-A55</strain>
        <strain evidence="1 4">BIOML-A65</strain>
    </source>
</reference>
<evidence type="ECO:0000313" key="5">
    <source>
        <dbReference type="Proteomes" id="UP000460881"/>
    </source>
</evidence>
<dbReference type="AlphaFoldDB" id="A0A6I1DRA1"/>
<dbReference type="EMBL" id="WDRM01000004">
    <property type="protein sequence ID" value="KAB7339363.1"/>
    <property type="molecule type" value="Genomic_DNA"/>
</dbReference>
<dbReference type="Proteomes" id="UP000430971">
    <property type="component" value="Unassembled WGS sequence"/>
</dbReference>
<organism evidence="1 4">
    <name type="scientific">Bifidobacterium longum</name>
    <dbReference type="NCBI Taxonomy" id="216816"/>
    <lineage>
        <taxon>Bacteria</taxon>
        <taxon>Bacillati</taxon>
        <taxon>Actinomycetota</taxon>
        <taxon>Actinomycetes</taxon>
        <taxon>Bifidobacteriales</taxon>
        <taxon>Bifidobacteriaceae</taxon>
        <taxon>Bifidobacterium</taxon>
    </lineage>
</organism>
<gene>
    <name evidence="3" type="ORF">GBB40_00680</name>
    <name evidence="2" type="ORF">GBB63_09290</name>
    <name evidence="1" type="ORF">GBB73_02295</name>
</gene>
<evidence type="ECO:0000313" key="4">
    <source>
        <dbReference type="Proteomes" id="UP000430971"/>
    </source>
</evidence>
<comment type="caution">
    <text evidence="1">The sequence shown here is derived from an EMBL/GenBank/DDBJ whole genome shotgun (WGS) entry which is preliminary data.</text>
</comment>
<protein>
    <submittedName>
        <fullName evidence="1">Uncharacterized protein</fullName>
    </submittedName>
</protein>
<evidence type="ECO:0000313" key="1">
    <source>
        <dbReference type="EMBL" id="KAB7339363.1"/>
    </source>
</evidence>
<dbReference type="EMBL" id="WDQK01000001">
    <property type="protein sequence ID" value="KAB7397203.1"/>
    <property type="molecule type" value="Genomic_DNA"/>
</dbReference>
<dbReference type="Proteomes" id="UP000468842">
    <property type="component" value="Unassembled WGS sequence"/>
</dbReference>
<dbReference type="EMBL" id="WDRC01000026">
    <property type="protein sequence ID" value="KAB7357407.1"/>
    <property type="molecule type" value="Genomic_DNA"/>
</dbReference>
<evidence type="ECO:0000313" key="2">
    <source>
        <dbReference type="EMBL" id="KAB7357407.1"/>
    </source>
</evidence>
<evidence type="ECO:0000313" key="6">
    <source>
        <dbReference type="Proteomes" id="UP000468842"/>
    </source>
</evidence>
<name>A0A6I1DRA1_BIFLN</name>
<accession>A0A6I1DRA1</accession>